<gene>
    <name evidence="1" type="ORF">SUTMEG_10620</name>
</gene>
<dbReference type="OrthoDB" id="9776919at2"/>
<reference evidence="1 2" key="1">
    <citation type="journal article" date="2018" name="Int. J. Syst. Evol. Microbiol.">
        <title>Mesosutterella multiformis gen. nov., sp. nov., a member of the family Sutterellaceae and Sutterella megalosphaeroides sp. nov., isolated from human faeces.</title>
        <authorList>
            <person name="Sakamoto M."/>
            <person name="Ikeyama N."/>
            <person name="Kunihiro T."/>
            <person name="Iino T."/>
            <person name="Yuki M."/>
            <person name="Ohkuma M."/>
        </authorList>
    </citation>
    <scope>NUCLEOTIDE SEQUENCE [LARGE SCALE GENOMIC DNA]</scope>
    <source>
        <strain evidence="1 2">6FBBBH3</strain>
    </source>
</reference>
<evidence type="ECO:0000313" key="2">
    <source>
        <dbReference type="Proteomes" id="UP000271003"/>
    </source>
</evidence>
<dbReference type="KEGG" id="sutt:SUTMEG_10620"/>
<accession>A0A2Z6I9J9</accession>
<dbReference type="EMBL" id="AP018786">
    <property type="protein sequence ID" value="BBF23171.1"/>
    <property type="molecule type" value="Genomic_DNA"/>
</dbReference>
<dbReference type="AlphaFoldDB" id="A0A2Z6I9J9"/>
<dbReference type="PANTHER" id="PTHR43169:SF2">
    <property type="entry name" value="NAD_GMP SYNTHASE DOMAIN-CONTAINING PROTEIN"/>
    <property type="match status" value="1"/>
</dbReference>
<dbReference type="InterPro" id="IPR052188">
    <property type="entry name" value="Ni-pincer_cofactor_biosynth"/>
</dbReference>
<proteinExistence type="predicted"/>
<dbReference type="Proteomes" id="UP000271003">
    <property type="component" value="Chromosome"/>
</dbReference>
<organism evidence="1 2">
    <name type="scientific">Sutterella megalosphaeroides</name>
    <dbReference type="NCBI Taxonomy" id="2494234"/>
    <lineage>
        <taxon>Bacteria</taxon>
        <taxon>Pseudomonadati</taxon>
        <taxon>Pseudomonadota</taxon>
        <taxon>Betaproteobacteria</taxon>
        <taxon>Burkholderiales</taxon>
        <taxon>Sutterellaceae</taxon>
        <taxon>Sutterella</taxon>
    </lineage>
</organism>
<keyword evidence="2" id="KW-1185">Reference proteome</keyword>
<dbReference type="InterPro" id="IPR014729">
    <property type="entry name" value="Rossmann-like_a/b/a_fold"/>
</dbReference>
<dbReference type="RefSeq" id="WP_120176804.1">
    <property type="nucleotide sequence ID" value="NZ_AP018786.1"/>
</dbReference>
<evidence type="ECO:0008006" key="3">
    <source>
        <dbReference type="Google" id="ProtNLM"/>
    </source>
</evidence>
<dbReference type="SUPFAM" id="SSF52402">
    <property type="entry name" value="Adenine nucleotide alpha hydrolases-like"/>
    <property type="match status" value="1"/>
</dbReference>
<evidence type="ECO:0000313" key="1">
    <source>
        <dbReference type="EMBL" id="BBF23171.1"/>
    </source>
</evidence>
<protein>
    <recommendedName>
        <fullName evidence="3">Asparagine synthetase domain-containing protein</fullName>
    </recommendedName>
</protein>
<sequence>MDAAERPEVREFSERLEMLPEPLALKARALREVLTELADAACGLALAYSGGLDSRFLAFFASSLQIPVRLLHVTGPHVPEIESRAALESARAMGFERIENFDEARGRLDRTIELLALDPLTNDAIFTSGTDRCYVCKSTLFRLLKDRAAPLPLADGTNASDLGVYRPGLRALRELGIRSPLADADVAKDEIRALGRALGLADPEQAARPCLLTRYPYGVRPTHDELALLADAEAFLEAHPAREGRGFRLRRPEATRTLLQLDSGGNAEEARAALEVLLAALAETFGARLPGLTGEVTGKVSGWFDRKRDS</sequence>
<dbReference type="Gene3D" id="3.40.50.620">
    <property type="entry name" value="HUPs"/>
    <property type="match status" value="1"/>
</dbReference>
<dbReference type="PANTHER" id="PTHR43169">
    <property type="entry name" value="EXSB FAMILY PROTEIN"/>
    <property type="match status" value="1"/>
</dbReference>
<name>A0A2Z6I9J9_9BURK</name>